<comment type="caution">
    <text evidence="1">The sequence shown here is derived from an EMBL/GenBank/DDBJ whole genome shotgun (WGS) entry which is preliminary data.</text>
</comment>
<reference evidence="1 2" key="1">
    <citation type="journal article" date="2021" name="BMC Genomics">
        <title>Datura genome reveals duplications of psychoactive alkaloid biosynthetic genes and high mutation rate following tissue culture.</title>
        <authorList>
            <person name="Rajewski A."/>
            <person name="Carter-House D."/>
            <person name="Stajich J."/>
            <person name="Litt A."/>
        </authorList>
    </citation>
    <scope>NUCLEOTIDE SEQUENCE [LARGE SCALE GENOMIC DNA]</scope>
    <source>
        <strain evidence="1">AR-01</strain>
    </source>
</reference>
<accession>A0ABS8VS47</accession>
<keyword evidence="2" id="KW-1185">Reference proteome</keyword>
<name>A0ABS8VS47_DATST</name>
<dbReference type="EMBL" id="JACEIK010005646">
    <property type="protein sequence ID" value="MCE0481972.1"/>
    <property type="molecule type" value="Genomic_DNA"/>
</dbReference>
<evidence type="ECO:0000313" key="2">
    <source>
        <dbReference type="Proteomes" id="UP000823775"/>
    </source>
</evidence>
<protein>
    <submittedName>
        <fullName evidence="1">Uncharacterized protein</fullName>
    </submittedName>
</protein>
<organism evidence="1 2">
    <name type="scientific">Datura stramonium</name>
    <name type="common">Jimsonweed</name>
    <name type="synonym">Common thornapple</name>
    <dbReference type="NCBI Taxonomy" id="4076"/>
    <lineage>
        <taxon>Eukaryota</taxon>
        <taxon>Viridiplantae</taxon>
        <taxon>Streptophyta</taxon>
        <taxon>Embryophyta</taxon>
        <taxon>Tracheophyta</taxon>
        <taxon>Spermatophyta</taxon>
        <taxon>Magnoliopsida</taxon>
        <taxon>eudicotyledons</taxon>
        <taxon>Gunneridae</taxon>
        <taxon>Pentapetalae</taxon>
        <taxon>asterids</taxon>
        <taxon>lamiids</taxon>
        <taxon>Solanales</taxon>
        <taxon>Solanaceae</taxon>
        <taxon>Solanoideae</taxon>
        <taxon>Datureae</taxon>
        <taxon>Datura</taxon>
    </lineage>
</organism>
<evidence type="ECO:0000313" key="1">
    <source>
        <dbReference type="EMBL" id="MCE0481972.1"/>
    </source>
</evidence>
<gene>
    <name evidence="1" type="ORF">HAX54_040198</name>
</gene>
<dbReference type="Proteomes" id="UP000823775">
    <property type="component" value="Unassembled WGS sequence"/>
</dbReference>
<feature type="non-terminal residue" evidence="1">
    <location>
        <position position="1"/>
    </location>
</feature>
<proteinExistence type="predicted"/>
<sequence>WHDSGSVTGVRDWQWLRSGLRGKDGCLAPRRGTTRHMGVRRQLTRRTCRARATVFFLSGQISADFRRHSASALPLTDLRVTRKELLAGCMTVNGLLPSRCGSVLDFQDDELIGWESLLDLQFGGNGKAHGTKGACVQASEMTRLDNIKG</sequence>